<gene>
    <name evidence="8" type="primary">LOC106154694</name>
</gene>
<sequence length="164" mass="16848">MSLGGPYSSSFNDAVYAVLDAGIPVVVSAGNDGQADACDKSPASVSGALTVGATQIDDYVASFSNIGSCVDIYAPGRKIRAANYANSNGWTEKSGTSMASPLVAGAAAGLLQVLRDAGFHSVPSTSLVDDINYYIVQFAEKDTVKGLPSTDNNNVMLHTTCLTT</sequence>
<comment type="similarity">
    <text evidence="1 5">Belongs to the peptidase S8 family.</text>
</comment>
<reference evidence="8" key="1">
    <citation type="submission" date="2025-08" db="UniProtKB">
        <authorList>
            <consortium name="RefSeq"/>
        </authorList>
    </citation>
    <scope>IDENTIFICATION</scope>
    <source>
        <tissue evidence="8">Gonads</tissue>
    </source>
</reference>
<evidence type="ECO:0000256" key="4">
    <source>
        <dbReference type="ARBA" id="ARBA00022825"/>
    </source>
</evidence>
<dbReference type="SUPFAM" id="SSF52743">
    <property type="entry name" value="Subtilisin-like"/>
    <property type="match status" value="1"/>
</dbReference>
<keyword evidence="7" id="KW-1185">Reference proteome</keyword>
<organism evidence="7 8">
    <name type="scientific">Lingula anatina</name>
    <name type="common">Brachiopod</name>
    <name type="synonym">Lingula unguis</name>
    <dbReference type="NCBI Taxonomy" id="7574"/>
    <lineage>
        <taxon>Eukaryota</taxon>
        <taxon>Metazoa</taxon>
        <taxon>Spiralia</taxon>
        <taxon>Lophotrochozoa</taxon>
        <taxon>Brachiopoda</taxon>
        <taxon>Linguliformea</taxon>
        <taxon>Lingulata</taxon>
        <taxon>Lingulida</taxon>
        <taxon>Linguloidea</taxon>
        <taxon>Lingulidae</taxon>
        <taxon>Lingula</taxon>
    </lineage>
</organism>
<evidence type="ECO:0000313" key="8">
    <source>
        <dbReference type="RefSeq" id="XP_013384598.1"/>
    </source>
</evidence>
<dbReference type="GeneID" id="106154694"/>
<dbReference type="InterPro" id="IPR023828">
    <property type="entry name" value="Peptidase_S8_Ser-AS"/>
</dbReference>
<evidence type="ECO:0000256" key="5">
    <source>
        <dbReference type="PROSITE-ProRule" id="PRU01240"/>
    </source>
</evidence>
<dbReference type="RefSeq" id="XP_013384598.1">
    <property type="nucleotide sequence ID" value="XM_013529144.1"/>
</dbReference>
<dbReference type="GO" id="GO:0005615">
    <property type="term" value="C:extracellular space"/>
    <property type="evidence" value="ECO:0007669"/>
    <property type="project" value="TreeGrafter"/>
</dbReference>
<evidence type="ECO:0000259" key="6">
    <source>
        <dbReference type="Pfam" id="PF00082"/>
    </source>
</evidence>
<dbReference type="InParanoid" id="A0A1S3HEV7"/>
<evidence type="ECO:0000256" key="2">
    <source>
        <dbReference type="ARBA" id="ARBA00022670"/>
    </source>
</evidence>
<evidence type="ECO:0000256" key="3">
    <source>
        <dbReference type="ARBA" id="ARBA00022801"/>
    </source>
</evidence>
<dbReference type="Pfam" id="PF00082">
    <property type="entry name" value="Peptidase_S8"/>
    <property type="match status" value="1"/>
</dbReference>
<dbReference type="InterPro" id="IPR050131">
    <property type="entry name" value="Peptidase_S8_subtilisin-like"/>
</dbReference>
<feature type="domain" description="Peptidase S8/S53" evidence="6">
    <location>
        <begin position="1"/>
        <end position="116"/>
    </location>
</feature>
<dbReference type="PROSITE" id="PS00138">
    <property type="entry name" value="SUBTILASE_SER"/>
    <property type="match status" value="1"/>
</dbReference>
<dbReference type="PANTHER" id="PTHR43806:SF58">
    <property type="entry name" value="ALKALINE PROTEASE 1-RELATED"/>
    <property type="match status" value="1"/>
</dbReference>
<dbReference type="GO" id="GO:0004252">
    <property type="term" value="F:serine-type endopeptidase activity"/>
    <property type="evidence" value="ECO:0007669"/>
    <property type="project" value="InterPro"/>
</dbReference>
<keyword evidence="4" id="KW-0720">Serine protease</keyword>
<evidence type="ECO:0000256" key="1">
    <source>
        <dbReference type="ARBA" id="ARBA00011073"/>
    </source>
</evidence>
<keyword evidence="3" id="KW-0378">Hydrolase</keyword>
<keyword evidence="2" id="KW-0645">Protease</keyword>
<protein>
    <submittedName>
        <fullName evidence="8">Uncharacterized protein LOC106154694</fullName>
    </submittedName>
</protein>
<comment type="caution">
    <text evidence="5">Lacks conserved residue(s) required for the propagation of feature annotation.</text>
</comment>
<accession>A0A1S3HEV7</accession>
<dbReference type="InterPro" id="IPR036852">
    <property type="entry name" value="Peptidase_S8/S53_dom_sf"/>
</dbReference>
<dbReference type="InterPro" id="IPR000209">
    <property type="entry name" value="Peptidase_S8/S53_dom"/>
</dbReference>
<dbReference type="Gene3D" id="3.40.50.200">
    <property type="entry name" value="Peptidase S8/S53 domain"/>
    <property type="match status" value="1"/>
</dbReference>
<proteinExistence type="inferred from homology"/>
<dbReference type="PANTHER" id="PTHR43806">
    <property type="entry name" value="PEPTIDASE S8"/>
    <property type="match status" value="1"/>
</dbReference>
<dbReference type="PROSITE" id="PS51892">
    <property type="entry name" value="SUBTILASE"/>
    <property type="match status" value="1"/>
</dbReference>
<dbReference type="GO" id="GO:0006508">
    <property type="term" value="P:proteolysis"/>
    <property type="evidence" value="ECO:0007669"/>
    <property type="project" value="UniProtKB-KW"/>
</dbReference>
<evidence type="ECO:0000313" key="7">
    <source>
        <dbReference type="Proteomes" id="UP000085678"/>
    </source>
</evidence>
<dbReference type="KEGG" id="lak:106154694"/>
<dbReference type="AlphaFoldDB" id="A0A1S3HEV7"/>
<name>A0A1S3HEV7_LINAN</name>
<dbReference type="Proteomes" id="UP000085678">
    <property type="component" value="Unplaced"/>
</dbReference>
<dbReference type="OrthoDB" id="206201at2759"/>